<reference evidence="2 3" key="1">
    <citation type="submission" date="2014-08" db="EMBL/GenBank/DDBJ databases">
        <title>Genomic and Phenotypic Diversity of Colwellia psychrerythraea strains from Disparate Marine Basins.</title>
        <authorList>
            <person name="Techtmann S.M."/>
            <person name="Stelling S.C."/>
            <person name="Utturkar S.M."/>
            <person name="Alshibli N."/>
            <person name="Harris A."/>
            <person name="Brown S.D."/>
            <person name="Hazen T.C."/>
        </authorList>
    </citation>
    <scope>NUCLEOTIDE SEQUENCE [LARGE SCALE GENOMIC DNA]</scope>
    <source>
        <strain evidence="2 3">GAB14E</strain>
    </source>
</reference>
<dbReference type="OrthoDB" id="6313783at2"/>
<evidence type="ECO:0008006" key="4">
    <source>
        <dbReference type="Google" id="ProtNLM"/>
    </source>
</evidence>
<evidence type="ECO:0000313" key="3">
    <source>
        <dbReference type="Proteomes" id="UP000029868"/>
    </source>
</evidence>
<keyword evidence="1" id="KW-0812">Transmembrane</keyword>
<comment type="caution">
    <text evidence="2">The sequence shown here is derived from an EMBL/GenBank/DDBJ whole genome shotgun (WGS) entry which is preliminary data.</text>
</comment>
<dbReference type="PATRIC" id="fig|28229.3.peg.2009"/>
<organism evidence="2 3">
    <name type="scientific">Colwellia psychrerythraea</name>
    <name type="common">Vibrio psychroerythus</name>
    <dbReference type="NCBI Taxonomy" id="28229"/>
    <lineage>
        <taxon>Bacteria</taxon>
        <taxon>Pseudomonadati</taxon>
        <taxon>Pseudomonadota</taxon>
        <taxon>Gammaproteobacteria</taxon>
        <taxon>Alteromonadales</taxon>
        <taxon>Colwelliaceae</taxon>
        <taxon>Colwellia</taxon>
    </lineage>
</organism>
<keyword evidence="1" id="KW-0472">Membrane</keyword>
<keyword evidence="1" id="KW-1133">Transmembrane helix</keyword>
<accession>A0A099KTF4</accession>
<sequence length="132" mass="15105">MLKNTRVEKIAFILVALMILLQGFYGVFAYLDSATFANLRGTELFLNTDADWVKIYGSRTLFITLILGYLLYSRNYLILMWCALFGTIMPITDAWLAYEAQAPIKVVLKHLATIGYLVLIIFVLRKTITNKK</sequence>
<proteinExistence type="predicted"/>
<dbReference type="RefSeq" id="WP_033082058.1">
    <property type="nucleotide sequence ID" value="NZ_JQEC01000021.1"/>
</dbReference>
<dbReference type="Proteomes" id="UP000029868">
    <property type="component" value="Unassembled WGS sequence"/>
</dbReference>
<name>A0A099KTF4_COLPS</name>
<gene>
    <name evidence="2" type="ORF">GAB14E_2386</name>
</gene>
<feature type="transmembrane region" description="Helical" evidence="1">
    <location>
        <begin position="104"/>
        <end position="124"/>
    </location>
</feature>
<evidence type="ECO:0000313" key="2">
    <source>
        <dbReference type="EMBL" id="KGJ93831.1"/>
    </source>
</evidence>
<dbReference type="EMBL" id="JQEC01000021">
    <property type="protein sequence ID" value="KGJ93831.1"/>
    <property type="molecule type" value="Genomic_DNA"/>
</dbReference>
<dbReference type="InterPro" id="IPR025363">
    <property type="entry name" value="DUF4267"/>
</dbReference>
<feature type="transmembrane region" description="Helical" evidence="1">
    <location>
        <begin position="78"/>
        <end position="98"/>
    </location>
</feature>
<protein>
    <recommendedName>
        <fullName evidence="4">DUF4267 domain-containing protein</fullName>
    </recommendedName>
</protein>
<feature type="transmembrane region" description="Helical" evidence="1">
    <location>
        <begin position="53"/>
        <end position="71"/>
    </location>
</feature>
<dbReference type="AlphaFoldDB" id="A0A099KTF4"/>
<evidence type="ECO:0000256" key="1">
    <source>
        <dbReference type="SAM" id="Phobius"/>
    </source>
</evidence>
<dbReference type="Pfam" id="PF14087">
    <property type="entry name" value="DUF4267"/>
    <property type="match status" value="1"/>
</dbReference>